<evidence type="ECO:0000256" key="5">
    <source>
        <dbReference type="SAM" id="Phobius"/>
    </source>
</evidence>
<evidence type="ECO:0000313" key="8">
    <source>
        <dbReference type="Proteomes" id="UP000787472"/>
    </source>
</evidence>
<name>A0A9E5JRX0_9GAMM</name>
<protein>
    <submittedName>
        <fullName evidence="7">Ion transporter</fullName>
    </submittedName>
</protein>
<feature type="transmembrane region" description="Helical" evidence="5">
    <location>
        <begin position="20"/>
        <end position="40"/>
    </location>
</feature>
<evidence type="ECO:0000259" key="6">
    <source>
        <dbReference type="Pfam" id="PF00520"/>
    </source>
</evidence>
<proteinExistence type="predicted"/>
<dbReference type="Gene3D" id="1.10.287.70">
    <property type="match status" value="1"/>
</dbReference>
<dbReference type="Gene3D" id="1.20.120.350">
    <property type="entry name" value="Voltage-gated potassium channels. Chain C"/>
    <property type="match status" value="1"/>
</dbReference>
<comment type="caution">
    <text evidence="7">The sequence shown here is derived from an EMBL/GenBank/DDBJ whole genome shotgun (WGS) entry which is preliminary data.</text>
</comment>
<sequence length="286" mass="32595">MDNNAQWQAAFYKLRSNKAFELFVVGIIIFSALVIGVKTYPLPEALLQAVVVMDWAITVIFLVEIVIRFLGEPDKKRFFRSGWNIFDTLIVVVSLIPIEDSDMALIGRLVRIFRVLRMVSIIPELRMLLNSLLKAMPQLGYVLLMMFIIFYIYAAIGSTFFASVNPELWGDIAVSLLTLFRVMTFEDWTDVMYETMTEYPLSWFYYLSFIFFTAFAFLNMIIGIVVNVLEEEHQRVAKAEAVAAGEPTITDLHLEIQALKQLLVENVATARNASNPEAAPQPAREL</sequence>
<evidence type="ECO:0000256" key="2">
    <source>
        <dbReference type="ARBA" id="ARBA00022692"/>
    </source>
</evidence>
<feature type="transmembrane region" description="Helical" evidence="5">
    <location>
        <begin position="141"/>
        <end position="162"/>
    </location>
</feature>
<dbReference type="Pfam" id="PF00520">
    <property type="entry name" value="Ion_trans"/>
    <property type="match status" value="1"/>
</dbReference>
<dbReference type="SUPFAM" id="SSF81324">
    <property type="entry name" value="Voltage-gated potassium channels"/>
    <property type="match status" value="1"/>
</dbReference>
<organism evidence="7 8">
    <name type="scientific">Pseudomaricurvus hydrocarbonicus</name>
    <dbReference type="NCBI Taxonomy" id="1470433"/>
    <lineage>
        <taxon>Bacteria</taxon>
        <taxon>Pseudomonadati</taxon>
        <taxon>Pseudomonadota</taxon>
        <taxon>Gammaproteobacteria</taxon>
        <taxon>Cellvibrionales</taxon>
        <taxon>Cellvibrionaceae</taxon>
        <taxon>Pseudomaricurvus</taxon>
    </lineage>
</organism>
<dbReference type="PANTHER" id="PTHR10037:SF62">
    <property type="entry name" value="SODIUM CHANNEL PROTEIN 60E"/>
    <property type="match status" value="1"/>
</dbReference>
<dbReference type="AlphaFoldDB" id="A0A9E5JRX0"/>
<feature type="transmembrane region" description="Helical" evidence="5">
    <location>
        <begin position="46"/>
        <end position="70"/>
    </location>
</feature>
<keyword evidence="8" id="KW-1185">Reference proteome</keyword>
<dbReference type="Proteomes" id="UP000787472">
    <property type="component" value="Unassembled WGS sequence"/>
</dbReference>
<gene>
    <name evidence="7" type="ORF">G8770_07670</name>
</gene>
<dbReference type="GO" id="GO:0005248">
    <property type="term" value="F:voltage-gated sodium channel activity"/>
    <property type="evidence" value="ECO:0007669"/>
    <property type="project" value="TreeGrafter"/>
</dbReference>
<dbReference type="InterPro" id="IPR027359">
    <property type="entry name" value="Volt_channel_dom_sf"/>
</dbReference>
<evidence type="ECO:0000256" key="3">
    <source>
        <dbReference type="ARBA" id="ARBA00022989"/>
    </source>
</evidence>
<dbReference type="InterPro" id="IPR005821">
    <property type="entry name" value="Ion_trans_dom"/>
</dbReference>
<keyword evidence="4 5" id="KW-0472">Membrane</keyword>
<dbReference type="EMBL" id="JAAONZ010000004">
    <property type="protein sequence ID" value="NHO65414.1"/>
    <property type="molecule type" value="Genomic_DNA"/>
</dbReference>
<dbReference type="InterPro" id="IPR043203">
    <property type="entry name" value="VGCC_Ca_Na"/>
</dbReference>
<evidence type="ECO:0000256" key="1">
    <source>
        <dbReference type="ARBA" id="ARBA00004141"/>
    </source>
</evidence>
<evidence type="ECO:0000313" key="7">
    <source>
        <dbReference type="EMBL" id="NHO65414.1"/>
    </source>
</evidence>
<keyword evidence="2 5" id="KW-0812">Transmembrane</keyword>
<reference evidence="7" key="1">
    <citation type="submission" date="2020-03" db="EMBL/GenBank/DDBJ databases">
        <authorList>
            <person name="Guo F."/>
        </authorList>
    </citation>
    <scope>NUCLEOTIDE SEQUENCE</scope>
    <source>
        <strain evidence="7">JCM 30134</strain>
    </source>
</reference>
<feature type="transmembrane region" description="Helical" evidence="5">
    <location>
        <begin position="203"/>
        <end position="229"/>
    </location>
</feature>
<accession>A0A9E5JRX0</accession>
<evidence type="ECO:0000256" key="4">
    <source>
        <dbReference type="ARBA" id="ARBA00023136"/>
    </source>
</evidence>
<feature type="domain" description="Ion transport" evidence="6">
    <location>
        <begin position="18"/>
        <end position="235"/>
    </location>
</feature>
<dbReference type="GO" id="GO:0001518">
    <property type="term" value="C:voltage-gated sodium channel complex"/>
    <property type="evidence" value="ECO:0007669"/>
    <property type="project" value="TreeGrafter"/>
</dbReference>
<dbReference type="PANTHER" id="PTHR10037">
    <property type="entry name" value="VOLTAGE-GATED CATION CHANNEL CALCIUM AND SODIUM"/>
    <property type="match status" value="1"/>
</dbReference>
<comment type="subcellular location">
    <subcellularLocation>
        <location evidence="1">Membrane</location>
        <topology evidence="1">Multi-pass membrane protein</topology>
    </subcellularLocation>
</comment>
<keyword evidence="3 5" id="KW-1133">Transmembrane helix</keyword>